<feature type="transmembrane region" description="Helical" evidence="5">
    <location>
        <begin position="438"/>
        <end position="461"/>
    </location>
</feature>
<keyword evidence="4 5" id="KW-0472">Membrane</keyword>
<sequence>MRHRCDIVPEGLNELSATHRDFVISMPYLHWETDEAREKMLNVIKDIESPETAGARTSTGVEVKDLRLSNWGKKLLPKAIIYGTAKKADADEKLLRKHLLSERPVHIRRTLDQSYYWTLKDTSTRDRDQVVYRATKDQNPRIIMVDQLWLWILDGKLVITSFPRRWGRKKQDPSGLYRTIREQLASDRPDLNNVYDMATMMMDQCSRVFFDRAVSRDNRPEVMDIFSTAIGDVTDRSTKAYNEFWELIMPDSHRYREMLNRDPKEIWPYLTDAARRKLDKMKNEDALLEQLLDINPEGELLREIKDIQDELHMMTKVYSQQQSVVKEFVAHLDQLSSKSTEVTQKTKDKVSHLAKEVVRRKAEINELTKAAERTAEGLKELLDLKQKHANVEEARAGVLEARQAVIRAEEANNILLATRDLAQQSALQTIQGNKQNRALMLFTIVTIIFLPLGFFSSVFGMNAPEFGQGTFHLWKQFLIMFPVSIVIIVFSLALALSEDFLGFCGATLQLWWAKFLQRVGLFERWKKKGDSVRRAVAVRKERLDELYEGENRVGESV</sequence>
<dbReference type="SUPFAM" id="SSF144083">
    <property type="entry name" value="Magnesium transport protein CorA, transmembrane region"/>
    <property type="match status" value="1"/>
</dbReference>
<reference evidence="6 7" key="1">
    <citation type="submission" date="2016-04" db="EMBL/GenBank/DDBJ databases">
        <title>A degradative enzymes factory behind the ericoid mycorrhizal symbiosis.</title>
        <authorList>
            <consortium name="DOE Joint Genome Institute"/>
            <person name="Martino E."/>
            <person name="Morin E."/>
            <person name="Grelet G."/>
            <person name="Kuo A."/>
            <person name="Kohler A."/>
            <person name="Daghino S."/>
            <person name="Barry K."/>
            <person name="Choi C."/>
            <person name="Cichocki N."/>
            <person name="Clum A."/>
            <person name="Copeland A."/>
            <person name="Hainaut M."/>
            <person name="Haridas S."/>
            <person name="Labutti K."/>
            <person name="Lindquist E."/>
            <person name="Lipzen A."/>
            <person name="Khouja H.-R."/>
            <person name="Murat C."/>
            <person name="Ohm R."/>
            <person name="Olson A."/>
            <person name="Spatafora J."/>
            <person name="Veneault-Fourrey C."/>
            <person name="Henrissat B."/>
            <person name="Grigoriev I."/>
            <person name="Martin F."/>
            <person name="Perotto S."/>
        </authorList>
    </citation>
    <scope>NUCLEOTIDE SEQUENCE [LARGE SCALE GENOMIC DNA]</scope>
    <source>
        <strain evidence="6 7">E</strain>
    </source>
</reference>
<dbReference type="Gene3D" id="1.20.58.340">
    <property type="entry name" value="Magnesium transport protein CorA, transmembrane region"/>
    <property type="match status" value="1"/>
</dbReference>
<dbReference type="OrthoDB" id="3521330at2759"/>
<comment type="subcellular location">
    <subcellularLocation>
        <location evidence="1">Membrane</location>
        <topology evidence="1">Multi-pass membrane protein</topology>
    </subcellularLocation>
</comment>
<dbReference type="Proteomes" id="UP000235371">
    <property type="component" value="Unassembled WGS sequence"/>
</dbReference>
<evidence type="ECO:0000313" key="7">
    <source>
        <dbReference type="Proteomes" id="UP000235371"/>
    </source>
</evidence>
<organism evidence="6 7">
    <name type="scientific">Hyaloscypha bicolor E</name>
    <dbReference type="NCBI Taxonomy" id="1095630"/>
    <lineage>
        <taxon>Eukaryota</taxon>
        <taxon>Fungi</taxon>
        <taxon>Dikarya</taxon>
        <taxon>Ascomycota</taxon>
        <taxon>Pezizomycotina</taxon>
        <taxon>Leotiomycetes</taxon>
        <taxon>Helotiales</taxon>
        <taxon>Hyaloscyphaceae</taxon>
        <taxon>Hyaloscypha</taxon>
        <taxon>Hyaloscypha bicolor</taxon>
    </lineage>
</organism>
<keyword evidence="7" id="KW-1185">Reference proteome</keyword>
<dbReference type="PANTHER" id="PTHR47685:SF1">
    <property type="entry name" value="MAGNESIUM TRANSPORT PROTEIN CORA"/>
    <property type="match status" value="1"/>
</dbReference>
<dbReference type="AlphaFoldDB" id="A0A2J6SH38"/>
<dbReference type="RefSeq" id="XP_024726992.1">
    <property type="nucleotide sequence ID" value="XM_024871559.1"/>
</dbReference>
<dbReference type="EMBL" id="KZ613914">
    <property type="protein sequence ID" value="PMD50088.1"/>
    <property type="molecule type" value="Genomic_DNA"/>
</dbReference>
<dbReference type="InterPro" id="IPR045863">
    <property type="entry name" value="CorA_TM1_TM2"/>
</dbReference>
<evidence type="ECO:0000256" key="2">
    <source>
        <dbReference type="ARBA" id="ARBA00022692"/>
    </source>
</evidence>
<evidence type="ECO:0000256" key="5">
    <source>
        <dbReference type="SAM" id="Phobius"/>
    </source>
</evidence>
<evidence type="ECO:0000256" key="1">
    <source>
        <dbReference type="ARBA" id="ARBA00004141"/>
    </source>
</evidence>
<evidence type="ECO:0000256" key="4">
    <source>
        <dbReference type="ARBA" id="ARBA00023136"/>
    </source>
</evidence>
<dbReference type="InterPro" id="IPR050829">
    <property type="entry name" value="CorA_MIT"/>
</dbReference>
<evidence type="ECO:0008006" key="8">
    <source>
        <dbReference type="Google" id="ProtNLM"/>
    </source>
</evidence>
<proteinExistence type="predicted"/>
<dbReference type="GeneID" id="36579641"/>
<dbReference type="InterPro" id="IPR002523">
    <property type="entry name" value="MgTranspt_CorA/ZnTranspt_ZntB"/>
</dbReference>
<feature type="transmembrane region" description="Helical" evidence="5">
    <location>
        <begin position="473"/>
        <end position="494"/>
    </location>
</feature>
<accession>A0A2J6SH38</accession>
<name>A0A2J6SH38_9HELO</name>
<evidence type="ECO:0000313" key="6">
    <source>
        <dbReference type="EMBL" id="PMD50088.1"/>
    </source>
</evidence>
<gene>
    <name evidence="6" type="ORF">K444DRAFT_280770</name>
</gene>
<keyword evidence="3 5" id="KW-1133">Transmembrane helix</keyword>
<dbReference type="PANTHER" id="PTHR47685">
    <property type="entry name" value="MAGNESIUM TRANSPORT PROTEIN CORA"/>
    <property type="match status" value="1"/>
</dbReference>
<dbReference type="InParanoid" id="A0A2J6SH38"/>
<dbReference type="STRING" id="1095630.A0A2J6SH38"/>
<keyword evidence="2 5" id="KW-0812">Transmembrane</keyword>
<dbReference type="GO" id="GO:0046873">
    <property type="term" value="F:metal ion transmembrane transporter activity"/>
    <property type="evidence" value="ECO:0007669"/>
    <property type="project" value="InterPro"/>
</dbReference>
<evidence type="ECO:0000256" key="3">
    <source>
        <dbReference type="ARBA" id="ARBA00022989"/>
    </source>
</evidence>
<dbReference type="GO" id="GO:0016020">
    <property type="term" value="C:membrane"/>
    <property type="evidence" value="ECO:0007669"/>
    <property type="project" value="UniProtKB-SubCell"/>
</dbReference>
<protein>
    <recommendedName>
        <fullName evidence="8">Cora-domain-containing protein</fullName>
    </recommendedName>
</protein>
<dbReference type="Pfam" id="PF01544">
    <property type="entry name" value="CorA"/>
    <property type="match status" value="1"/>
</dbReference>